<evidence type="ECO:0000313" key="1">
    <source>
        <dbReference type="EMBL" id="TDH58966.1"/>
    </source>
</evidence>
<dbReference type="EMBL" id="SMSJ01000087">
    <property type="protein sequence ID" value="TDH58966.1"/>
    <property type="molecule type" value="Genomic_DNA"/>
</dbReference>
<sequence>MDLSLFVSGAALFCIPGPQLLGQLPHLLGQLARFLACGDSLGCRCPGYLGGGASLLGRGAQLLIDLALIFGDGPLGFRAGLPRRRYLPALLGRLALLLALASPVLTSASPFLGVL</sequence>
<organism evidence="1 2">
    <name type="scientific">Dankookia rubra</name>
    <dbReference type="NCBI Taxonomy" id="1442381"/>
    <lineage>
        <taxon>Bacteria</taxon>
        <taxon>Pseudomonadati</taxon>
        <taxon>Pseudomonadota</taxon>
        <taxon>Alphaproteobacteria</taxon>
        <taxon>Acetobacterales</taxon>
        <taxon>Roseomonadaceae</taxon>
        <taxon>Dankookia</taxon>
    </lineage>
</organism>
<keyword evidence="2" id="KW-1185">Reference proteome</keyword>
<comment type="caution">
    <text evidence="1">The sequence shown here is derived from an EMBL/GenBank/DDBJ whole genome shotgun (WGS) entry which is preliminary data.</text>
</comment>
<evidence type="ECO:0000313" key="2">
    <source>
        <dbReference type="Proteomes" id="UP000295096"/>
    </source>
</evidence>
<dbReference type="Proteomes" id="UP000295096">
    <property type="component" value="Unassembled WGS sequence"/>
</dbReference>
<protein>
    <submittedName>
        <fullName evidence="1">Uncharacterized protein</fullName>
    </submittedName>
</protein>
<dbReference type="RefSeq" id="WP_133292223.1">
    <property type="nucleotide sequence ID" value="NZ_SMSJ01000087.1"/>
</dbReference>
<dbReference type="AlphaFoldDB" id="A0A4R5Q892"/>
<accession>A0A4R5Q892</accession>
<reference evidence="1 2" key="1">
    <citation type="journal article" date="2016" name="J. Microbiol.">
        <title>Dankookia rubra gen. nov., sp. nov., an alphaproteobacterium isolated from sediment of a shallow stream.</title>
        <authorList>
            <person name="Kim W.H."/>
            <person name="Kim D.H."/>
            <person name="Kang K."/>
            <person name="Ahn T.Y."/>
        </authorList>
    </citation>
    <scope>NUCLEOTIDE SEQUENCE [LARGE SCALE GENOMIC DNA]</scope>
    <source>
        <strain evidence="1 2">JCM30602</strain>
    </source>
</reference>
<name>A0A4R5Q892_9PROT</name>
<gene>
    <name evidence="1" type="ORF">E2C06_29835</name>
</gene>
<proteinExistence type="predicted"/>